<dbReference type="GO" id="GO:0080019">
    <property type="term" value="F:alcohol-forming very long-chain fatty acyl-CoA reductase activity"/>
    <property type="evidence" value="ECO:0007669"/>
    <property type="project" value="InterPro"/>
</dbReference>
<proteinExistence type="inferred from homology"/>
<dbReference type="STRING" id="542762.A0A4S4DML4"/>
<dbReference type="Gene3D" id="3.40.50.720">
    <property type="entry name" value="NAD(P)-binding Rossmann-like Domain"/>
    <property type="match status" value="1"/>
</dbReference>
<organism evidence="3 4">
    <name type="scientific">Camellia sinensis var. sinensis</name>
    <name type="common">China tea</name>
    <dbReference type="NCBI Taxonomy" id="542762"/>
    <lineage>
        <taxon>Eukaryota</taxon>
        <taxon>Viridiplantae</taxon>
        <taxon>Streptophyta</taxon>
        <taxon>Embryophyta</taxon>
        <taxon>Tracheophyta</taxon>
        <taxon>Spermatophyta</taxon>
        <taxon>Magnoliopsida</taxon>
        <taxon>eudicotyledons</taxon>
        <taxon>Gunneridae</taxon>
        <taxon>Pentapetalae</taxon>
        <taxon>asterids</taxon>
        <taxon>Ericales</taxon>
        <taxon>Theaceae</taxon>
        <taxon>Camellia</taxon>
    </lineage>
</organism>
<evidence type="ECO:0000259" key="2">
    <source>
        <dbReference type="Pfam" id="PF07993"/>
    </source>
</evidence>
<gene>
    <name evidence="3" type="ORF">TEA_026560</name>
</gene>
<dbReference type="Proteomes" id="UP000306102">
    <property type="component" value="Unassembled WGS sequence"/>
</dbReference>
<sequence length="513" mass="58393">MRTPYLTSPKAHPKAKPKRMLCLVGANDPKKWTHDEDGRWKVFEREGMALQLRKVIAKDLYRVLREKLGANWNSFISEKVTSVPGDITLENLGVKDSNLVEEMWREVNIVVNVAATTNFDDRYDVSLSLNTMGAKHVFNFAKKCAKIMMLLHVSTAYVSGERAGLNLEKPFYMGETINGTLGLDIEMEKKIVAERLSELRGKETTEAEITLTMKDLGIERARKYGWPNTYVFTKAMGEMLLGEMKENEMPIVILRPTIITSTYKEPFPGWIEGLRTVDSLIVGYGKGKLTFFPGDLECILDLIPADMVVNSMVVAMAAHANKPNCREMMIYQVGSSVSNPIKLEYIKDYSQSYFKKHPWIGRDGKPIKVGQVTLLTSMATFHKYMAIRYLLPLKGLRAVNTTFCHYFHGMYVDLHRKIKFVMRMIELYQPYLFFKGVTLVLFDMLVLVLMFVDVHFIIAVHVGCGSGSVDGHGFAMVLQWLQFIIWFCNGSAHGFAGFWWTHGFVDVLLKQPT</sequence>
<keyword evidence="1" id="KW-0812">Transmembrane</keyword>
<reference evidence="3 4" key="1">
    <citation type="journal article" date="2018" name="Proc. Natl. Acad. Sci. U.S.A.">
        <title>Draft genome sequence of Camellia sinensis var. sinensis provides insights into the evolution of the tea genome and tea quality.</title>
        <authorList>
            <person name="Wei C."/>
            <person name="Yang H."/>
            <person name="Wang S."/>
            <person name="Zhao J."/>
            <person name="Liu C."/>
            <person name="Gao L."/>
            <person name="Xia E."/>
            <person name="Lu Y."/>
            <person name="Tai Y."/>
            <person name="She G."/>
            <person name="Sun J."/>
            <person name="Cao H."/>
            <person name="Tong W."/>
            <person name="Gao Q."/>
            <person name="Li Y."/>
            <person name="Deng W."/>
            <person name="Jiang X."/>
            <person name="Wang W."/>
            <person name="Chen Q."/>
            <person name="Zhang S."/>
            <person name="Li H."/>
            <person name="Wu J."/>
            <person name="Wang P."/>
            <person name="Li P."/>
            <person name="Shi C."/>
            <person name="Zheng F."/>
            <person name="Jian J."/>
            <person name="Huang B."/>
            <person name="Shan D."/>
            <person name="Shi M."/>
            <person name="Fang C."/>
            <person name="Yue Y."/>
            <person name="Li F."/>
            <person name="Li D."/>
            <person name="Wei S."/>
            <person name="Han B."/>
            <person name="Jiang C."/>
            <person name="Yin Y."/>
            <person name="Xia T."/>
            <person name="Zhang Z."/>
            <person name="Bennetzen J.L."/>
            <person name="Zhao S."/>
            <person name="Wan X."/>
        </authorList>
    </citation>
    <scope>NUCLEOTIDE SEQUENCE [LARGE SCALE GENOMIC DNA]</scope>
    <source>
        <strain evidence="4">cv. Shuchazao</strain>
        <tissue evidence="3">Leaf</tissue>
    </source>
</reference>
<comment type="similarity">
    <text evidence="1">Belongs to the fatty acyl-CoA reductase family.</text>
</comment>
<feature type="domain" description="Thioester reductase (TE)" evidence="2">
    <location>
        <begin position="69"/>
        <end position="312"/>
    </location>
</feature>
<dbReference type="InterPro" id="IPR026055">
    <property type="entry name" value="FAR"/>
</dbReference>
<dbReference type="GO" id="GO:0010345">
    <property type="term" value="P:suberin biosynthetic process"/>
    <property type="evidence" value="ECO:0007669"/>
    <property type="project" value="TreeGrafter"/>
</dbReference>
<dbReference type="EC" id="1.2.1.84" evidence="1"/>
<dbReference type="PANTHER" id="PTHR11011">
    <property type="entry name" value="MALE STERILITY PROTEIN 2-RELATED"/>
    <property type="match status" value="1"/>
</dbReference>
<keyword evidence="1" id="KW-0443">Lipid metabolism</keyword>
<accession>A0A4S4DML4</accession>
<evidence type="ECO:0000313" key="4">
    <source>
        <dbReference type="Proteomes" id="UP000306102"/>
    </source>
</evidence>
<dbReference type="InterPro" id="IPR036291">
    <property type="entry name" value="NAD(P)-bd_dom_sf"/>
</dbReference>
<dbReference type="CDD" id="cd05236">
    <property type="entry name" value="FAR-N_SDR_e"/>
    <property type="match status" value="1"/>
</dbReference>
<dbReference type="AlphaFoldDB" id="A0A4S4DML4"/>
<keyword evidence="1" id="KW-0521">NADP</keyword>
<keyword evidence="4" id="KW-1185">Reference proteome</keyword>
<dbReference type="Pfam" id="PF07993">
    <property type="entry name" value="NAD_binding_4"/>
    <property type="match status" value="1"/>
</dbReference>
<feature type="transmembrane region" description="Helical" evidence="1">
    <location>
        <begin position="432"/>
        <end position="460"/>
    </location>
</feature>
<name>A0A4S4DML4_CAMSN</name>
<dbReference type="SUPFAM" id="SSF51735">
    <property type="entry name" value="NAD(P)-binding Rossmann-fold domains"/>
    <property type="match status" value="1"/>
</dbReference>
<evidence type="ECO:0000313" key="3">
    <source>
        <dbReference type="EMBL" id="THG04230.1"/>
    </source>
</evidence>
<comment type="caution">
    <text evidence="3">The sequence shown here is derived from an EMBL/GenBank/DDBJ whole genome shotgun (WGS) entry which is preliminary data.</text>
</comment>
<dbReference type="EMBL" id="SDRB02010798">
    <property type="protein sequence ID" value="THG04230.1"/>
    <property type="molecule type" value="Genomic_DNA"/>
</dbReference>
<keyword evidence="1" id="KW-0560">Oxidoreductase</keyword>
<protein>
    <recommendedName>
        <fullName evidence="1">Fatty acyl-CoA reductase</fullName>
        <ecNumber evidence="1">1.2.1.84</ecNumber>
    </recommendedName>
</protein>
<keyword evidence="1" id="KW-1133">Transmembrane helix</keyword>
<keyword evidence="1" id="KW-0444">Lipid biosynthesis</keyword>
<dbReference type="GO" id="GO:0102965">
    <property type="term" value="F:alcohol-forming long-chain fatty acyl-CoA reductase activity"/>
    <property type="evidence" value="ECO:0007669"/>
    <property type="project" value="UniProtKB-EC"/>
</dbReference>
<dbReference type="InterPro" id="IPR013120">
    <property type="entry name" value="FAR_NAD-bd"/>
</dbReference>
<feature type="transmembrane region" description="Helical" evidence="1">
    <location>
        <begin position="480"/>
        <end position="500"/>
    </location>
</feature>
<comment type="function">
    <text evidence="1">Catalyzes the reduction of fatty acyl-CoA to fatty alcohols.</text>
</comment>
<comment type="catalytic activity">
    <reaction evidence="1">
        <text>a long-chain fatty acyl-CoA + 2 NADPH + 2 H(+) = a long-chain primary fatty alcohol + 2 NADP(+) + CoA</text>
        <dbReference type="Rhea" id="RHEA:52716"/>
        <dbReference type="ChEBI" id="CHEBI:15378"/>
        <dbReference type="ChEBI" id="CHEBI:57287"/>
        <dbReference type="ChEBI" id="CHEBI:57783"/>
        <dbReference type="ChEBI" id="CHEBI:58349"/>
        <dbReference type="ChEBI" id="CHEBI:77396"/>
        <dbReference type="ChEBI" id="CHEBI:83139"/>
        <dbReference type="EC" id="1.2.1.84"/>
    </reaction>
</comment>
<dbReference type="GO" id="GO:0035336">
    <property type="term" value="P:long-chain fatty-acyl-CoA metabolic process"/>
    <property type="evidence" value="ECO:0007669"/>
    <property type="project" value="TreeGrafter"/>
</dbReference>
<dbReference type="PANTHER" id="PTHR11011:SF99">
    <property type="entry name" value="FATTY ACYL-COA REDUCTASE 3"/>
    <property type="match status" value="1"/>
</dbReference>
<evidence type="ECO:0000256" key="1">
    <source>
        <dbReference type="RuleBase" id="RU363097"/>
    </source>
</evidence>
<keyword evidence="1" id="KW-0472">Membrane</keyword>